<protein>
    <submittedName>
        <fullName evidence="1">Uncharacterized protein</fullName>
    </submittedName>
</protein>
<dbReference type="AlphaFoldDB" id="A0AAV6JGA4"/>
<comment type="caution">
    <text evidence="1">The sequence shown here is derived from an EMBL/GenBank/DDBJ whole genome shotgun (WGS) entry which is preliminary data.</text>
</comment>
<reference evidence="1" key="1">
    <citation type="submission" date="2020-08" db="EMBL/GenBank/DDBJ databases">
        <title>Plant Genome Project.</title>
        <authorList>
            <person name="Zhang R.-G."/>
        </authorList>
    </citation>
    <scope>NUCLEOTIDE SEQUENCE</scope>
    <source>
        <strain evidence="1">WSP0</strain>
        <tissue evidence="1">Leaf</tissue>
    </source>
</reference>
<proteinExistence type="predicted"/>
<dbReference type="Proteomes" id="UP000823749">
    <property type="component" value="Chromosome 7"/>
</dbReference>
<gene>
    <name evidence="1" type="ORF">RHGRI_020452</name>
</gene>
<evidence type="ECO:0000313" key="1">
    <source>
        <dbReference type="EMBL" id="KAG5540231.1"/>
    </source>
</evidence>
<sequence length="95" mass="10698">MPIATTPFCVDLSRRHLENRTGRVRGEPNRRRRSDLAANLFREGADREQPLRRLHSVNVVVKDGGLKLIQVSDDVHGIRVRLSAMATSLSSQEPN</sequence>
<name>A0AAV6JGA4_9ERIC</name>
<evidence type="ECO:0000313" key="2">
    <source>
        <dbReference type="Proteomes" id="UP000823749"/>
    </source>
</evidence>
<accession>A0AAV6JGA4</accession>
<dbReference type="EMBL" id="JACTNZ010000007">
    <property type="protein sequence ID" value="KAG5540231.1"/>
    <property type="molecule type" value="Genomic_DNA"/>
</dbReference>
<keyword evidence="2" id="KW-1185">Reference proteome</keyword>
<organism evidence="1 2">
    <name type="scientific">Rhododendron griersonianum</name>
    <dbReference type="NCBI Taxonomy" id="479676"/>
    <lineage>
        <taxon>Eukaryota</taxon>
        <taxon>Viridiplantae</taxon>
        <taxon>Streptophyta</taxon>
        <taxon>Embryophyta</taxon>
        <taxon>Tracheophyta</taxon>
        <taxon>Spermatophyta</taxon>
        <taxon>Magnoliopsida</taxon>
        <taxon>eudicotyledons</taxon>
        <taxon>Gunneridae</taxon>
        <taxon>Pentapetalae</taxon>
        <taxon>asterids</taxon>
        <taxon>Ericales</taxon>
        <taxon>Ericaceae</taxon>
        <taxon>Ericoideae</taxon>
        <taxon>Rhodoreae</taxon>
        <taxon>Rhododendron</taxon>
    </lineage>
</organism>